<accession>A0A4P7SJF5</accession>
<gene>
    <name evidence="2" type="ORF">E5225_02815</name>
</gene>
<feature type="region of interest" description="Disordered" evidence="1">
    <location>
        <begin position="1"/>
        <end position="57"/>
    </location>
</feature>
<dbReference type="KEGG" id="celz:E5225_02815"/>
<keyword evidence="3" id="KW-1185">Reference proteome</keyword>
<dbReference type="AlphaFoldDB" id="A0A4P7SJF5"/>
<evidence type="ECO:0000313" key="2">
    <source>
        <dbReference type="EMBL" id="QCB92643.1"/>
    </source>
</evidence>
<dbReference type="EMBL" id="CP039291">
    <property type="protein sequence ID" value="QCB92643.1"/>
    <property type="molecule type" value="Genomic_DNA"/>
</dbReference>
<proteinExistence type="predicted"/>
<dbReference type="Pfam" id="PF10783">
    <property type="entry name" value="DUF2599"/>
    <property type="match status" value="1"/>
</dbReference>
<dbReference type="RefSeq" id="WP_135972972.1">
    <property type="nucleotide sequence ID" value="NZ_CP039291.1"/>
</dbReference>
<dbReference type="OrthoDB" id="4412570at2"/>
<evidence type="ECO:0000256" key="1">
    <source>
        <dbReference type="SAM" id="MobiDB-lite"/>
    </source>
</evidence>
<organism evidence="2 3">
    <name type="scientific">Cellulomonas shaoxiangyii</name>
    <dbReference type="NCBI Taxonomy" id="2566013"/>
    <lineage>
        <taxon>Bacteria</taxon>
        <taxon>Bacillati</taxon>
        <taxon>Actinomycetota</taxon>
        <taxon>Actinomycetes</taxon>
        <taxon>Micrococcales</taxon>
        <taxon>Cellulomonadaceae</taxon>
        <taxon>Cellulomonas</taxon>
    </lineage>
</organism>
<dbReference type="InterPro" id="IPR019719">
    <property type="entry name" value="DUF2599"/>
</dbReference>
<reference evidence="2 3" key="1">
    <citation type="submission" date="2019-04" db="EMBL/GenBank/DDBJ databases">
        <title>Isolation and identification of Cellulomonas shaoxiangyii sp. Nov. isolated from feces of the Tibetan antelopes (Pantholops hodgsonii) in the Qinghai-Tibet plateau of China.</title>
        <authorList>
            <person name="Tian Z."/>
        </authorList>
    </citation>
    <scope>NUCLEOTIDE SEQUENCE [LARGE SCALE GENOMIC DNA]</scope>
    <source>
        <strain evidence="2 3">Z28</strain>
    </source>
</reference>
<name>A0A4P7SJF5_9CELL</name>
<feature type="compositionally biased region" description="Polar residues" evidence="1">
    <location>
        <begin position="9"/>
        <end position="25"/>
    </location>
</feature>
<evidence type="ECO:0000313" key="3">
    <source>
        <dbReference type="Proteomes" id="UP000296469"/>
    </source>
</evidence>
<dbReference type="Proteomes" id="UP000296469">
    <property type="component" value="Chromosome"/>
</dbReference>
<protein>
    <submittedName>
        <fullName evidence="2">DUF2599 domain-containing protein</fullName>
    </submittedName>
</protein>
<dbReference type="Gene3D" id="2.170.16.10">
    <property type="entry name" value="Hedgehog/Intein (Hint) domain"/>
    <property type="match status" value="1"/>
</dbReference>
<feature type="compositionally biased region" description="Low complexity" evidence="1">
    <location>
        <begin position="101"/>
        <end position="122"/>
    </location>
</feature>
<feature type="region of interest" description="Disordered" evidence="1">
    <location>
        <begin position="77"/>
        <end position="122"/>
    </location>
</feature>
<feature type="compositionally biased region" description="Basic and acidic residues" evidence="1">
    <location>
        <begin position="47"/>
        <end position="56"/>
    </location>
</feature>
<sequence length="385" mass="38310">MPDTAAVQKANTAVSQARNAATESRQVAARTSKEVDSPKKANQQARKQAENQKKECNSFTPATRVVLADGSTKAISDVRVGDTSGPCLPTAPPPPGRSWRRSPAAAPTTWSTSPSSAPAPGGYRRDVVRWGWGRGVLVAGVAVGVAACGVAADGPGPSVSVATSPAAVPTPEVPAAGEVRDSGVPLGTAAGALLPAADAVQVDVPAPAEGASTVTVTGPAGVLAWAAPPRGGTVESQVDGSVVLRDADGAVLAALAAPTAAGAGRASWRVEGDVVALDAGSGAASFVLGTTALVSATWGEAEGGRSLAVVPAGWVRGGALAAQEALAAQLAAAEPEAASASMRAQLWCHALGAPEKDAWNLEPWRPDVDTVTMLATRCNPTDADA</sequence>